<keyword evidence="8" id="KW-1185">Reference proteome</keyword>
<evidence type="ECO:0000256" key="5">
    <source>
        <dbReference type="ARBA" id="ARBA00023136"/>
    </source>
</evidence>
<organism evidence="7 8">
    <name type="scientific">Aerophototrophica crusticola</name>
    <dbReference type="NCBI Taxonomy" id="1709002"/>
    <lineage>
        <taxon>Bacteria</taxon>
        <taxon>Pseudomonadati</taxon>
        <taxon>Pseudomonadota</taxon>
        <taxon>Alphaproteobacteria</taxon>
        <taxon>Rhodospirillales</taxon>
        <taxon>Rhodospirillaceae</taxon>
        <taxon>Aerophototrophica</taxon>
    </lineage>
</organism>
<sequence length="373" mass="40985">MRLSPTLSAYIGRQFLLWFLAVLGVMLAIIYLLDTVELLRRAATKPDATFEVVIGMGLLKLPEIGQQVFPFVILFGGLYTFWRLTRTQELVVARASGISVWQFMAPVMLTAIGVGILLITVLNPIFSAMLSRYEQMENRYLRGQTSSLDVAKSGLWLRQPGEDLSYLIHAESVVPGTLELRKVMVLLDAPPGAPAGPSGAPQTAGRLDAATAVLKEGYWDLREVWYNRPGRPPEFLARYRLPTELTEQRIQESFASPDTLSFWELPRFIDMLEATGLSSIRHRLYWHSLLALPVFFAAMVLLAAAFALRQSRRGGVLGLVAAGLATTLVLFVLRDIVRALGVSGAVPVPLAAWAPAGITVMLGIAALLHMEDG</sequence>
<evidence type="ECO:0000256" key="1">
    <source>
        <dbReference type="ARBA" id="ARBA00004651"/>
    </source>
</evidence>
<evidence type="ECO:0000256" key="3">
    <source>
        <dbReference type="ARBA" id="ARBA00022692"/>
    </source>
</evidence>
<evidence type="ECO:0000256" key="6">
    <source>
        <dbReference type="SAM" id="Phobius"/>
    </source>
</evidence>
<dbReference type="GO" id="GO:0015920">
    <property type="term" value="P:lipopolysaccharide transport"/>
    <property type="evidence" value="ECO:0007669"/>
    <property type="project" value="TreeGrafter"/>
</dbReference>
<comment type="subcellular location">
    <subcellularLocation>
        <location evidence="1">Cell membrane</location>
        <topology evidence="1">Multi-pass membrane protein</topology>
    </subcellularLocation>
</comment>
<dbReference type="Proteomes" id="UP000501891">
    <property type="component" value="Chromosome"/>
</dbReference>
<feature type="transmembrane region" description="Helical" evidence="6">
    <location>
        <begin position="68"/>
        <end position="85"/>
    </location>
</feature>
<dbReference type="InterPro" id="IPR030923">
    <property type="entry name" value="LptG"/>
</dbReference>
<reference evidence="7" key="1">
    <citation type="submission" date="2020-04" db="EMBL/GenBank/DDBJ databases">
        <title>A desert anoxygenic phototrophic bacterium fixes CO2 using RubisCO under aerobic conditions.</title>
        <authorList>
            <person name="Tang K."/>
        </authorList>
    </citation>
    <scope>NUCLEOTIDE SEQUENCE [LARGE SCALE GENOMIC DNA]</scope>
    <source>
        <strain evidence="7">MIMtkB3</strain>
    </source>
</reference>
<dbReference type="GO" id="GO:0055085">
    <property type="term" value="P:transmembrane transport"/>
    <property type="evidence" value="ECO:0007669"/>
    <property type="project" value="InterPro"/>
</dbReference>
<feature type="transmembrane region" description="Helical" evidence="6">
    <location>
        <begin position="15"/>
        <end position="33"/>
    </location>
</feature>
<name>A0A858R4U8_9PROT</name>
<gene>
    <name evidence="7" type="primary">lptG</name>
    <name evidence="7" type="ORF">HHL28_04340</name>
</gene>
<dbReference type="Pfam" id="PF03739">
    <property type="entry name" value="LptF_LptG"/>
    <property type="match status" value="1"/>
</dbReference>
<evidence type="ECO:0000256" key="4">
    <source>
        <dbReference type="ARBA" id="ARBA00022989"/>
    </source>
</evidence>
<dbReference type="PANTHER" id="PTHR33529">
    <property type="entry name" value="SLR0882 PROTEIN-RELATED"/>
    <property type="match status" value="1"/>
</dbReference>
<keyword evidence="5 6" id="KW-0472">Membrane</keyword>
<feature type="transmembrane region" description="Helical" evidence="6">
    <location>
        <begin position="284"/>
        <end position="308"/>
    </location>
</feature>
<feature type="transmembrane region" description="Helical" evidence="6">
    <location>
        <begin position="314"/>
        <end position="333"/>
    </location>
</feature>
<proteinExistence type="predicted"/>
<dbReference type="GO" id="GO:0043190">
    <property type="term" value="C:ATP-binding cassette (ABC) transporter complex"/>
    <property type="evidence" value="ECO:0007669"/>
    <property type="project" value="InterPro"/>
</dbReference>
<dbReference type="InterPro" id="IPR005495">
    <property type="entry name" value="LptG/LptF_permease"/>
</dbReference>
<dbReference type="PANTHER" id="PTHR33529:SF2">
    <property type="entry name" value="LIPOPOLYSACCHARIDE EXPORT SYSTEM PERMEASE PROTEIN LPTG"/>
    <property type="match status" value="1"/>
</dbReference>
<protein>
    <submittedName>
        <fullName evidence="7">LPS export ABC transporter permease LptG</fullName>
    </submittedName>
</protein>
<keyword evidence="2" id="KW-1003">Cell membrane</keyword>
<keyword evidence="4 6" id="KW-1133">Transmembrane helix</keyword>
<feature type="transmembrane region" description="Helical" evidence="6">
    <location>
        <begin position="345"/>
        <end position="368"/>
    </location>
</feature>
<feature type="transmembrane region" description="Helical" evidence="6">
    <location>
        <begin position="105"/>
        <end position="126"/>
    </location>
</feature>
<evidence type="ECO:0000256" key="2">
    <source>
        <dbReference type="ARBA" id="ARBA00022475"/>
    </source>
</evidence>
<keyword evidence="3 6" id="KW-0812">Transmembrane</keyword>
<dbReference type="KEGG" id="acru:HHL28_04340"/>
<evidence type="ECO:0000313" key="7">
    <source>
        <dbReference type="EMBL" id="QJE72428.1"/>
    </source>
</evidence>
<evidence type="ECO:0000313" key="8">
    <source>
        <dbReference type="Proteomes" id="UP000501891"/>
    </source>
</evidence>
<dbReference type="EMBL" id="CP051775">
    <property type="protein sequence ID" value="QJE72428.1"/>
    <property type="molecule type" value="Genomic_DNA"/>
</dbReference>
<accession>A0A858R4U8</accession>
<dbReference type="NCBIfam" id="TIGR04408">
    <property type="entry name" value="LptG_lptG"/>
    <property type="match status" value="1"/>
</dbReference>
<dbReference type="AlphaFoldDB" id="A0A858R4U8"/>